<dbReference type="Pfam" id="PF09202">
    <property type="entry name" value="Rio2_N"/>
    <property type="match status" value="2"/>
</dbReference>
<keyword evidence="13" id="KW-1185">Reference proteome</keyword>
<comment type="catalytic activity">
    <reaction evidence="9">
        <text>L-seryl-[protein] + ATP = O-phospho-L-seryl-[protein] + ADP + H(+)</text>
        <dbReference type="Rhea" id="RHEA:17989"/>
        <dbReference type="Rhea" id="RHEA-COMP:9863"/>
        <dbReference type="Rhea" id="RHEA-COMP:11604"/>
        <dbReference type="ChEBI" id="CHEBI:15378"/>
        <dbReference type="ChEBI" id="CHEBI:29999"/>
        <dbReference type="ChEBI" id="CHEBI:30616"/>
        <dbReference type="ChEBI" id="CHEBI:83421"/>
        <dbReference type="ChEBI" id="CHEBI:456216"/>
        <dbReference type="EC" id="2.7.11.1"/>
    </reaction>
</comment>
<dbReference type="InterPro" id="IPR018934">
    <property type="entry name" value="RIO_dom"/>
</dbReference>
<dbReference type="Gene3D" id="3.30.200.20">
    <property type="entry name" value="Phosphorylase Kinase, domain 1"/>
    <property type="match status" value="3"/>
</dbReference>
<dbReference type="SMART" id="SM00090">
    <property type="entry name" value="RIO"/>
    <property type="match status" value="1"/>
</dbReference>
<feature type="region of interest" description="Disordered" evidence="10">
    <location>
        <begin position="250"/>
        <end position="269"/>
    </location>
</feature>
<comment type="catalytic activity">
    <reaction evidence="8">
        <text>L-threonyl-[protein] + ATP = O-phospho-L-threonyl-[protein] + ADP + H(+)</text>
        <dbReference type="Rhea" id="RHEA:46608"/>
        <dbReference type="Rhea" id="RHEA-COMP:11060"/>
        <dbReference type="Rhea" id="RHEA-COMP:11605"/>
        <dbReference type="ChEBI" id="CHEBI:15378"/>
        <dbReference type="ChEBI" id="CHEBI:30013"/>
        <dbReference type="ChEBI" id="CHEBI:30616"/>
        <dbReference type="ChEBI" id="CHEBI:61977"/>
        <dbReference type="ChEBI" id="CHEBI:456216"/>
        <dbReference type="EC" id="2.7.11.1"/>
    </reaction>
</comment>
<dbReference type="GO" id="GO:0030688">
    <property type="term" value="C:preribosome, small subunit precursor"/>
    <property type="evidence" value="ECO:0007669"/>
    <property type="project" value="TreeGrafter"/>
</dbReference>
<evidence type="ECO:0000256" key="1">
    <source>
        <dbReference type="ARBA" id="ARBA00001946"/>
    </source>
</evidence>
<dbReference type="AlphaFoldDB" id="A0A699YXF7"/>
<dbReference type="GO" id="GO:0030490">
    <property type="term" value="P:maturation of SSU-rRNA"/>
    <property type="evidence" value="ECO:0007669"/>
    <property type="project" value="TreeGrafter"/>
</dbReference>
<evidence type="ECO:0000256" key="4">
    <source>
        <dbReference type="ARBA" id="ARBA00022679"/>
    </source>
</evidence>
<comment type="caution">
    <text evidence="12">The sequence shown here is derived from an EMBL/GenBank/DDBJ whole genome shotgun (WGS) entry which is preliminary data.</text>
</comment>
<evidence type="ECO:0000256" key="6">
    <source>
        <dbReference type="ARBA" id="ARBA00022777"/>
    </source>
</evidence>
<evidence type="ECO:0000259" key="11">
    <source>
        <dbReference type="SMART" id="SM00090"/>
    </source>
</evidence>
<protein>
    <recommendedName>
        <fullName evidence="2">non-specific serine/threonine protein kinase</fullName>
        <ecNumber evidence="2">2.7.11.1</ecNumber>
    </recommendedName>
</protein>
<proteinExistence type="predicted"/>
<dbReference type="PANTHER" id="PTHR45852:SF1">
    <property type="entry name" value="SERINE_THREONINE-PROTEIN KINASE RIO2"/>
    <property type="match status" value="1"/>
</dbReference>
<dbReference type="InterPro" id="IPR000687">
    <property type="entry name" value="RIO_kinase"/>
</dbReference>
<dbReference type="InterPro" id="IPR036388">
    <property type="entry name" value="WH-like_DNA-bd_sf"/>
</dbReference>
<sequence length="362" mass="39222">MKLDVNALRYLSRDDFRTLTAVEMGQKNHELVPLPLIDSISGLKYDGYRLTYMGYDFLAIRALTARGHITGVGRQIGVGKESDVFEVMNEEGEVFALKLHRLGRTSFRYDGYRLTYMGYDFLAIRALTARGHITGVGRQIGVGKESDIFEVMNEEGEVFALKLHRLGRTSFRAVKNKRDYLGKRNAFSWLYLSRWGQDKHRLLGWALTGQALTGQVHWSPGTGAQAEVPGTGAAVGVGAGCPHLGSDHLGGSGEAGSRRAMQGKQAAGRGQASTWSQAQLFNCLQPPTALAALKEFAFMKALGEHGFPVPQAIDSNRHAVLMTLVAAQPLVQVKRLQRPAQVGGEVGVPGAGPCSSGGEHSS</sequence>
<evidence type="ECO:0000313" key="13">
    <source>
        <dbReference type="Proteomes" id="UP000485058"/>
    </source>
</evidence>
<evidence type="ECO:0000313" key="12">
    <source>
        <dbReference type="EMBL" id="GFH11219.1"/>
    </source>
</evidence>
<evidence type="ECO:0000256" key="7">
    <source>
        <dbReference type="ARBA" id="ARBA00022840"/>
    </source>
</evidence>
<name>A0A699YXF7_HAELA</name>
<evidence type="ECO:0000256" key="8">
    <source>
        <dbReference type="ARBA" id="ARBA00047899"/>
    </source>
</evidence>
<feature type="region of interest" description="Disordered" evidence="10">
    <location>
        <begin position="343"/>
        <end position="362"/>
    </location>
</feature>
<organism evidence="12 13">
    <name type="scientific">Haematococcus lacustris</name>
    <name type="common">Green alga</name>
    <name type="synonym">Haematococcus pluvialis</name>
    <dbReference type="NCBI Taxonomy" id="44745"/>
    <lineage>
        <taxon>Eukaryota</taxon>
        <taxon>Viridiplantae</taxon>
        <taxon>Chlorophyta</taxon>
        <taxon>core chlorophytes</taxon>
        <taxon>Chlorophyceae</taxon>
        <taxon>CS clade</taxon>
        <taxon>Chlamydomonadales</taxon>
        <taxon>Haematococcaceae</taxon>
        <taxon>Haematococcus</taxon>
    </lineage>
</organism>
<gene>
    <name evidence="12" type="ORF">HaLaN_06686</name>
</gene>
<evidence type="ECO:0000256" key="10">
    <source>
        <dbReference type="SAM" id="MobiDB-lite"/>
    </source>
</evidence>
<accession>A0A699YXF7</accession>
<dbReference type="InterPro" id="IPR015285">
    <property type="entry name" value="RIO2_wHTH_N"/>
</dbReference>
<dbReference type="GO" id="GO:0005829">
    <property type="term" value="C:cytosol"/>
    <property type="evidence" value="ECO:0007669"/>
    <property type="project" value="TreeGrafter"/>
</dbReference>
<keyword evidence="6 12" id="KW-0418">Kinase</keyword>
<dbReference type="GO" id="GO:0004674">
    <property type="term" value="F:protein serine/threonine kinase activity"/>
    <property type="evidence" value="ECO:0007669"/>
    <property type="project" value="UniProtKB-KW"/>
</dbReference>
<dbReference type="PANTHER" id="PTHR45852">
    <property type="entry name" value="SER/THR-PROTEIN KINASE RIO2"/>
    <property type="match status" value="1"/>
</dbReference>
<keyword evidence="7" id="KW-0067">ATP-binding</keyword>
<keyword evidence="5" id="KW-0547">Nucleotide-binding</keyword>
<dbReference type="InterPro" id="IPR036390">
    <property type="entry name" value="WH_DNA-bd_sf"/>
</dbReference>
<comment type="cofactor">
    <cofactor evidence="1">
        <name>Mg(2+)</name>
        <dbReference type="ChEBI" id="CHEBI:18420"/>
    </cofactor>
</comment>
<dbReference type="EMBL" id="BLLF01000384">
    <property type="protein sequence ID" value="GFH11219.1"/>
    <property type="molecule type" value="Genomic_DNA"/>
</dbReference>
<reference evidence="12 13" key="1">
    <citation type="submission" date="2020-02" db="EMBL/GenBank/DDBJ databases">
        <title>Draft genome sequence of Haematococcus lacustris strain NIES-144.</title>
        <authorList>
            <person name="Morimoto D."/>
            <person name="Nakagawa S."/>
            <person name="Yoshida T."/>
            <person name="Sawayama S."/>
        </authorList>
    </citation>
    <scope>NUCLEOTIDE SEQUENCE [LARGE SCALE GENOMIC DNA]</scope>
    <source>
        <strain evidence="12 13">NIES-144</strain>
    </source>
</reference>
<dbReference type="GO" id="GO:0005524">
    <property type="term" value="F:ATP binding"/>
    <property type="evidence" value="ECO:0007669"/>
    <property type="project" value="UniProtKB-KW"/>
</dbReference>
<feature type="non-terminal residue" evidence="12">
    <location>
        <position position="362"/>
    </location>
</feature>
<dbReference type="SUPFAM" id="SSF46785">
    <property type="entry name" value="Winged helix' DNA-binding domain"/>
    <property type="match status" value="2"/>
</dbReference>
<evidence type="ECO:0000256" key="9">
    <source>
        <dbReference type="ARBA" id="ARBA00048679"/>
    </source>
</evidence>
<evidence type="ECO:0000256" key="5">
    <source>
        <dbReference type="ARBA" id="ARBA00022741"/>
    </source>
</evidence>
<keyword evidence="4" id="KW-0808">Transferase</keyword>
<dbReference type="Pfam" id="PF01163">
    <property type="entry name" value="RIO1"/>
    <property type="match status" value="2"/>
</dbReference>
<feature type="domain" description="RIO kinase" evidence="11">
    <location>
        <begin position="105"/>
        <end position="358"/>
    </location>
</feature>
<dbReference type="GO" id="GO:0005634">
    <property type="term" value="C:nucleus"/>
    <property type="evidence" value="ECO:0007669"/>
    <property type="project" value="TreeGrafter"/>
</dbReference>
<dbReference type="EC" id="2.7.11.1" evidence="2"/>
<dbReference type="Gene3D" id="1.10.10.10">
    <property type="entry name" value="Winged helix-like DNA-binding domain superfamily/Winged helix DNA-binding domain"/>
    <property type="match status" value="2"/>
</dbReference>
<evidence type="ECO:0000256" key="2">
    <source>
        <dbReference type="ARBA" id="ARBA00012513"/>
    </source>
</evidence>
<evidence type="ECO:0000256" key="3">
    <source>
        <dbReference type="ARBA" id="ARBA00022527"/>
    </source>
</evidence>
<keyword evidence="3" id="KW-0723">Serine/threonine-protein kinase</keyword>
<dbReference type="Proteomes" id="UP000485058">
    <property type="component" value="Unassembled WGS sequence"/>
</dbReference>